<protein>
    <recommendedName>
        <fullName evidence="1">Dynamin stalk domain-containing protein</fullName>
    </recommendedName>
</protein>
<dbReference type="Gene3D" id="1.20.120.1240">
    <property type="entry name" value="Dynamin, middle domain"/>
    <property type="match status" value="1"/>
</dbReference>
<evidence type="ECO:0000259" key="1">
    <source>
        <dbReference type="Pfam" id="PF01031"/>
    </source>
</evidence>
<feature type="domain" description="Dynamin stalk" evidence="1">
    <location>
        <begin position="19"/>
        <end position="133"/>
    </location>
</feature>
<sequence>MHCTATPIEMLDQYSNELHSKNFEKKEDSLMEEINALQETKGIGLPNFLPRGVFLNVLQKRIKEVAMTPEDFVGSVWNYIERIVTGSSTRRAAQNLIAKKKNESVDWVREIIGMEKLTDYTCNLEYVANCSKFMAQQTAYMEIMNDQKKKSVINLEGGIGEIEVGHLRKHLGVAQQAFELKMRMIASWKIVLMRLVDSMALHIMFSIQNMINKEMEEEIVQDLMAHLKVAESRGCSMSHLWLQRNAIGSKSVSSCSKSQKKWWPI</sequence>
<proteinExistence type="predicted"/>
<name>A0AAE1SVR7_9SOLA</name>
<dbReference type="AlphaFoldDB" id="A0AAE1SVR7"/>
<dbReference type="EMBL" id="JAVYJV010000002">
    <property type="protein sequence ID" value="KAK4377759.1"/>
    <property type="molecule type" value="Genomic_DNA"/>
</dbReference>
<dbReference type="Pfam" id="PF01031">
    <property type="entry name" value="Dynamin_M"/>
    <property type="match status" value="1"/>
</dbReference>
<reference evidence="2" key="1">
    <citation type="submission" date="2023-12" db="EMBL/GenBank/DDBJ databases">
        <title>Genome assembly of Anisodus tanguticus.</title>
        <authorList>
            <person name="Wang Y.-J."/>
        </authorList>
    </citation>
    <scope>NUCLEOTIDE SEQUENCE</scope>
    <source>
        <strain evidence="2">KB-2021</strain>
        <tissue evidence="2">Leaf</tissue>
    </source>
</reference>
<dbReference type="Proteomes" id="UP001291623">
    <property type="component" value="Unassembled WGS sequence"/>
</dbReference>
<organism evidence="2 3">
    <name type="scientific">Anisodus tanguticus</name>
    <dbReference type="NCBI Taxonomy" id="243964"/>
    <lineage>
        <taxon>Eukaryota</taxon>
        <taxon>Viridiplantae</taxon>
        <taxon>Streptophyta</taxon>
        <taxon>Embryophyta</taxon>
        <taxon>Tracheophyta</taxon>
        <taxon>Spermatophyta</taxon>
        <taxon>Magnoliopsida</taxon>
        <taxon>eudicotyledons</taxon>
        <taxon>Gunneridae</taxon>
        <taxon>Pentapetalae</taxon>
        <taxon>asterids</taxon>
        <taxon>lamiids</taxon>
        <taxon>Solanales</taxon>
        <taxon>Solanaceae</taxon>
        <taxon>Solanoideae</taxon>
        <taxon>Hyoscyameae</taxon>
        <taxon>Anisodus</taxon>
    </lineage>
</organism>
<comment type="caution">
    <text evidence="2">The sequence shown here is derived from an EMBL/GenBank/DDBJ whole genome shotgun (WGS) entry which is preliminary data.</text>
</comment>
<evidence type="ECO:0000313" key="3">
    <source>
        <dbReference type="Proteomes" id="UP001291623"/>
    </source>
</evidence>
<accession>A0AAE1SVR7</accession>
<gene>
    <name evidence="2" type="ORF">RND71_004055</name>
</gene>
<evidence type="ECO:0000313" key="2">
    <source>
        <dbReference type="EMBL" id="KAK4377759.1"/>
    </source>
</evidence>
<keyword evidence="3" id="KW-1185">Reference proteome</keyword>
<dbReference type="InterPro" id="IPR000375">
    <property type="entry name" value="Dynamin_stalk"/>
</dbReference>